<protein>
    <recommendedName>
        <fullName evidence="1">TIR domain-containing protein</fullName>
    </recommendedName>
</protein>
<proteinExistence type="predicted"/>
<dbReference type="AlphaFoldDB" id="H2XPZ8"/>
<accession>H2XPZ8</accession>
<reference evidence="3" key="1">
    <citation type="journal article" date="2002" name="Science">
        <title>The draft genome of Ciona intestinalis: insights into chordate and vertebrate origins.</title>
        <authorList>
            <person name="Dehal P."/>
            <person name="Satou Y."/>
            <person name="Campbell R.K."/>
            <person name="Chapman J."/>
            <person name="Degnan B."/>
            <person name="De Tomaso A."/>
            <person name="Davidson B."/>
            <person name="Di Gregorio A."/>
            <person name="Gelpke M."/>
            <person name="Goodstein D.M."/>
            <person name="Harafuji N."/>
            <person name="Hastings K.E."/>
            <person name="Ho I."/>
            <person name="Hotta K."/>
            <person name="Huang W."/>
            <person name="Kawashima T."/>
            <person name="Lemaire P."/>
            <person name="Martinez D."/>
            <person name="Meinertzhagen I.A."/>
            <person name="Necula S."/>
            <person name="Nonaka M."/>
            <person name="Putnam N."/>
            <person name="Rash S."/>
            <person name="Saiga H."/>
            <person name="Satake M."/>
            <person name="Terry A."/>
            <person name="Yamada L."/>
            <person name="Wang H.G."/>
            <person name="Awazu S."/>
            <person name="Azumi K."/>
            <person name="Boore J."/>
            <person name="Branno M."/>
            <person name="Chin-Bow S."/>
            <person name="DeSantis R."/>
            <person name="Doyle S."/>
            <person name="Francino P."/>
            <person name="Keys D.N."/>
            <person name="Haga S."/>
            <person name="Hayashi H."/>
            <person name="Hino K."/>
            <person name="Imai K.S."/>
            <person name="Inaba K."/>
            <person name="Kano S."/>
            <person name="Kobayashi K."/>
            <person name="Kobayashi M."/>
            <person name="Lee B.I."/>
            <person name="Makabe K.W."/>
            <person name="Manohar C."/>
            <person name="Matassi G."/>
            <person name="Medina M."/>
            <person name="Mochizuki Y."/>
            <person name="Mount S."/>
            <person name="Morishita T."/>
            <person name="Miura S."/>
            <person name="Nakayama A."/>
            <person name="Nishizaka S."/>
            <person name="Nomoto H."/>
            <person name="Ohta F."/>
            <person name="Oishi K."/>
            <person name="Rigoutsos I."/>
            <person name="Sano M."/>
            <person name="Sasaki A."/>
            <person name="Sasakura Y."/>
            <person name="Shoguchi E."/>
            <person name="Shin-i T."/>
            <person name="Spagnuolo A."/>
            <person name="Stainier D."/>
            <person name="Suzuki M.M."/>
            <person name="Tassy O."/>
            <person name="Takatori N."/>
            <person name="Tokuoka M."/>
            <person name="Yagi K."/>
            <person name="Yoshizaki F."/>
            <person name="Wada S."/>
            <person name="Zhang C."/>
            <person name="Hyatt P.D."/>
            <person name="Larimer F."/>
            <person name="Detter C."/>
            <person name="Doggett N."/>
            <person name="Glavina T."/>
            <person name="Hawkins T."/>
            <person name="Richardson P."/>
            <person name="Lucas S."/>
            <person name="Kohara Y."/>
            <person name="Levine M."/>
            <person name="Satoh N."/>
            <person name="Rokhsar D.S."/>
        </authorList>
    </citation>
    <scope>NUCLEOTIDE SEQUENCE [LARGE SCALE GENOMIC DNA]</scope>
</reference>
<dbReference type="EMBL" id="EAAA01001867">
    <property type="status" value="NOT_ANNOTATED_CDS"/>
    <property type="molecule type" value="Genomic_DNA"/>
</dbReference>
<dbReference type="PANTHER" id="PTHR46270">
    <property type="entry name" value="ARMADILLO-TYPE FOLD-RELATED"/>
    <property type="match status" value="1"/>
</dbReference>
<dbReference type="Ensembl" id="ENSCINT00000032547.1">
    <property type="protein sequence ID" value="ENSCINP00000031732.1"/>
    <property type="gene ID" value="ENSCING00000024744.1"/>
</dbReference>
<evidence type="ECO:0000259" key="1">
    <source>
        <dbReference type="Pfam" id="PF13676"/>
    </source>
</evidence>
<dbReference type="SUPFAM" id="SSF52200">
    <property type="entry name" value="Toll/Interleukin receptor TIR domain"/>
    <property type="match status" value="1"/>
</dbReference>
<dbReference type="InParanoid" id="H2XPZ8"/>
<dbReference type="HOGENOM" id="CLU_149025_0_0_1"/>
<dbReference type="InterPro" id="IPR000157">
    <property type="entry name" value="TIR_dom"/>
</dbReference>
<sequence length="146" mass="16763">NLQVEMNESQHVMISYQWDVQPMMLQVRNKLKENKFKVWIDVDRVEGSILSAMADAVENASVVVVAMSEKYKNSNPCRTEAEYAYKLQKPIVPLLLDESYKPDGWLGALVGMQMYFNFSDASLFEANCPKMIKTISSKVYKQPEKN</sequence>
<dbReference type="OMA" id="YVISENC"/>
<reference evidence="2" key="4">
    <citation type="submission" date="2025-09" db="UniProtKB">
        <authorList>
            <consortium name="Ensembl"/>
        </authorList>
    </citation>
    <scope>IDENTIFICATION</scope>
</reference>
<dbReference type="Pfam" id="PF13676">
    <property type="entry name" value="TIR_2"/>
    <property type="match status" value="1"/>
</dbReference>
<reference evidence="2" key="2">
    <citation type="journal article" date="2008" name="Genome Biol.">
        <title>Improved genome assembly and evidence-based global gene model set for the chordate Ciona intestinalis: new insight into intron and operon populations.</title>
        <authorList>
            <person name="Satou Y."/>
            <person name="Mineta K."/>
            <person name="Ogasawara M."/>
            <person name="Sasakura Y."/>
            <person name="Shoguchi E."/>
            <person name="Ueno K."/>
            <person name="Yamada L."/>
            <person name="Matsumoto J."/>
            <person name="Wasserscheid J."/>
            <person name="Dewar K."/>
            <person name="Wiley G.B."/>
            <person name="Macmil S.L."/>
            <person name="Roe B.A."/>
            <person name="Zeller R.W."/>
            <person name="Hastings K.E."/>
            <person name="Lemaire P."/>
            <person name="Lindquist E."/>
            <person name="Endo T."/>
            <person name="Hotta K."/>
            <person name="Inaba K."/>
        </authorList>
    </citation>
    <scope>NUCLEOTIDE SEQUENCE [LARGE SCALE GENOMIC DNA]</scope>
    <source>
        <strain evidence="2">wild type</strain>
    </source>
</reference>
<organism evidence="2 3">
    <name type="scientific">Ciona intestinalis</name>
    <name type="common">Transparent sea squirt</name>
    <name type="synonym">Ascidia intestinalis</name>
    <dbReference type="NCBI Taxonomy" id="7719"/>
    <lineage>
        <taxon>Eukaryota</taxon>
        <taxon>Metazoa</taxon>
        <taxon>Chordata</taxon>
        <taxon>Tunicata</taxon>
        <taxon>Ascidiacea</taxon>
        <taxon>Phlebobranchia</taxon>
        <taxon>Cionidae</taxon>
        <taxon>Ciona</taxon>
    </lineage>
</organism>
<dbReference type="Proteomes" id="UP000008144">
    <property type="component" value="Chromosome 4"/>
</dbReference>
<evidence type="ECO:0000313" key="2">
    <source>
        <dbReference type="Ensembl" id="ENSCINP00000031732.1"/>
    </source>
</evidence>
<dbReference type="GeneTree" id="ENSGT00660000097345"/>
<dbReference type="GO" id="GO:0007165">
    <property type="term" value="P:signal transduction"/>
    <property type="evidence" value="ECO:0007669"/>
    <property type="project" value="InterPro"/>
</dbReference>
<keyword evidence="3" id="KW-1185">Reference proteome</keyword>
<dbReference type="InterPro" id="IPR035897">
    <property type="entry name" value="Toll_tir_struct_dom_sf"/>
</dbReference>
<name>H2XPZ8_CIOIN</name>
<dbReference type="PANTHER" id="PTHR46270:SF2">
    <property type="entry name" value="TIR DOMAIN-CONTAINING PROTEIN"/>
    <property type="match status" value="1"/>
</dbReference>
<feature type="domain" description="TIR" evidence="1">
    <location>
        <begin position="12"/>
        <end position="120"/>
    </location>
</feature>
<dbReference type="Gene3D" id="3.40.50.10140">
    <property type="entry name" value="Toll/interleukin-1 receptor homology (TIR) domain"/>
    <property type="match status" value="1"/>
</dbReference>
<reference evidence="2" key="3">
    <citation type="submission" date="2025-08" db="UniProtKB">
        <authorList>
            <consortium name="Ensembl"/>
        </authorList>
    </citation>
    <scope>IDENTIFICATION</scope>
</reference>
<evidence type="ECO:0000313" key="3">
    <source>
        <dbReference type="Proteomes" id="UP000008144"/>
    </source>
</evidence>